<feature type="region of interest" description="Disordered" evidence="1">
    <location>
        <begin position="68"/>
        <end position="90"/>
    </location>
</feature>
<reference evidence="2 3" key="1">
    <citation type="submission" date="2013-12" db="EMBL/GenBank/DDBJ databases">
        <authorList>
            <consortium name="DOE Joint Genome Institute"/>
            <person name="Smidt H."/>
            <person name="Huntemann M."/>
            <person name="Han J."/>
            <person name="Chen A."/>
            <person name="Kyrpides N."/>
            <person name="Mavromatis K."/>
            <person name="Markowitz V."/>
            <person name="Palaniappan K."/>
            <person name="Ivanova N."/>
            <person name="Schaumberg A."/>
            <person name="Pati A."/>
            <person name="Liolios K."/>
            <person name="Nordberg H.P."/>
            <person name="Cantor M.N."/>
            <person name="Hua S.X."/>
            <person name="Woyke T."/>
        </authorList>
    </citation>
    <scope>NUCLEOTIDE SEQUENCE [LARGE SCALE GENOMIC DNA]</scope>
    <source>
        <strain evidence="3">DSM 15288</strain>
    </source>
</reference>
<keyword evidence="3" id="KW-1185">Reference proteome</keyword>
<dbReference type="EMBL" id="CP007032">
    <property type="protein sequence ID" value="AHF05785.1"/>
    <property type="molecule type" value="Genomic_DNA"/>
</dbReference>
<dbReference type="Proteomes" id="UP000010847">
    <property type="component" value="Chromosome"/>
</dbReference>
<evidence type="ECO:0000256" key="1">
    <source>
        <dbReference type="SAM" id="MobiDB-lite"/>
    </source>
</evidence>
<gene>
    <name evidence="2" type="ORF">DESME_00750</name>
</gene>
<dbReference type="AlphaFoldDB" id="W0E4L2"/>
<dbReference type="eggNOG" id="ENOG50347J5">
    <property type="taxonomic scope" value="Bacteria"/>
</dbReference>
<accession>W0E4L2</accession>
<sequence length="90" mass="9889">MCWSCNPYCGGCKPPKEKPRKCTKCGTFNFDTSAQKCKKCGTELPERVKPPVVYCLYSDMVCANPCSKHKKSPENGGPVPCKLNTPPDNS</sequence>
<organism evidence="2 3">
    <name type="scientific">Desulfitobacterium metallireducens DSM 15288</name>
    <dbReference type="NCBI Taxonomy" id="871968"/>
    <lineage>
        <taxon>Bacteria</taxon>
        <taxon>Bacillati</taxon>
        <taxon>Bacillota</taxon>
        <taxon>Clostridia</taxon>
        <taxon>Eubacteriales</taxon>
        <taxon>Desulfitobacteriaceae</taxon>
        <taxon>Desulfitobacterium</taxon>
    </lineage>
</organism>
<protein>
    <submittedName>
        <fullName evidence="2">Uncharacterized protein</fullName>
    </submittedName>
</protein>
<dbReference type="HOGENOM" id="CLU_2450399_0_0_9"/>
<proteinExistence type="predicted"/>
<evidence type="ECO:0000313" key="2">
    <source>
        <dbReference type="EMBL" id="AHF05785.1"/>
    </source>
</evidence>
<name>W0E4L2_9FIRM</name>
<dbReference type="KEGG" id="dmt:DESME_00750"/>
<evidence type="ECO:0000313" key="3">
    <source>
        <dbReference type="Proteomes" id="UP000010847"/>
    </source>
</evidence>